<keyword evidence="2" id="KW-0732">Signal</keyword>
<protein>
    <submittedName>
        <fullName evidence="3">Uncharacterized protein</fullName>
    </submittedName>
</protein>
<evidence type="ECO:0000256" key="2">
    <source>
        <dbReference type="SAM" id="SignalP"/>
    </source>
</evidence>
<feature type="transmembrane region" description="Helical" evidence="1">
    <location>
        <begin position="83"/>
        <end position="104"/>
    </location>
</feature>
<sequence>MQVLLWALLCFSARQYTFVAMLDIIFEDHGGLHAMIEMQQLRDLYQLLESDISSSMASKLQPQESLELQFMMDVHKEQIRIRIILRICSSYLPMVHAAWVILFIM</sequence>
<feature type="signal peptide" evidence="2">
    <location>
        <begin position="1"/>
        <end position="19"/>
    </location>
</feature>
<dbReference type="Proteomes" id="UP001345219">
    <property type="component" value="Chromosome 14"/>
</dbReference>
<dbReference type="EMBL" id="JAXIOK010000002">
    <property type="protein sequence ID" value="KAK4777926.1"/>
    <property type="molecule type" value="Genomic_DNA"/>
</dbReference>
<proteinExistence type="predicted"/>
<keyword evidence="1" id="KW-1133">Transmembrane helix</keyword>
<comment type="caution">
    <text evidence="3">The sequence shown here is derived from an EMBL/GenBank/DDBJ whole genome shotgun (WGS) entry which is preliminary data.</text>
</comment>
<feature type="chain" id="PRO_5043002554" evidence="2">
    <location>
        <begin position="20"/>
        <end position="105"/>
    </location>
</feature>
<gene>
    <name evidence="3" type="ORF">SAY87_018113</name>
</gene>
<keyword evidence="1" id="KW-0472">Membrane</keyword>
<evidence type="ECO:0000256" key="1">
    <source>
        <dbReference type="SAM" id="Phobius"/>
    </source>
</evidence>
<name>A0AAN7L2W0_9MYRT</name>
<keyword evidence="1" id="KW-0812">Transmembrane</keyword>
<organism evidence="3 4">
    <name type="scientific">Trapa incisa</name>
    <dbReference type="NCBI Taxonomy" id="236973"/>
    <lineage>
        <taxon>Eukaryota</taxon>
        <taxon>Viridiplantae</taxon>
        <taxon>Streptophyta</taxon>
        <taxon>Embryophyta</taxon>
        <taxon>Tracheophyta</taxon>
        <taxon>Spermatophyta</taxon>
        <taxon>Magnoliopsida</taxon>
        <taxon>eudicotyledons</taxon>
        <taxon>Gunneridae</taxon>
        <taxon>Pentapetalae</taxon>
        <taxon>rosids</taxon>
        <taxon>malvids</taxon>
        <taxon>Myrtales</taxon>
        <taxon>Lythraceae</taxon>
        <taxon>Trapa</taxon>
    </lineage>
</organism>
<evidence type="ECO:0000313" key="4">
    <source>
        <dbReference type="Proteomes" id="UP001345219"/>
    </source>
</evidence>
<dbReference type="AlphaFoldDB" id="A0AAN7L2W0"/>
<accession>A0AAN7L2W0</accession>
<keyword evidence="4" id="KW-1185">Reference proteome</keyword>
<evidence type="ECO:0000313" key="3">
    <source>
        <dbReference type="EMBL" id="KAK4777926.1"/>
    </source>
</evidence>
<reference evidence="3 4" key="1">
    <citation type="journal article" date="2023" name="Hortic Res">
        <title>Pangenome of water caltrop reveals structural variations and asymmetric subgenome divergence after allopolyploidization.</title>
        <authorList>
            <person name="Zhang X."/>
            <person name="Chen Y."/>
            <person name="Wang L."/>
            <person name="Yuan Y."/>
            <person name="Fang M."/>
            <person name="Shi L."/>
            <person name="Lu R."/>
            <person name="Comes H.P."/>
            <person name="Ma Y."/>
            <person name="Chen Y."/>
            <person name="Huang G."/>
            <person name="Zhou Y."/>
            <person name="Zheng Z."/>
            <person name="Qiu Y."/>
        </authorList>
    </citation>
    <scope>NUCLEOTIDE SEQUENCE [LARGE SCALE GENOMIC DNA]</scope>
    <source>
        <tissue evidence="3">Roots</tissue>
    </source>
</reference>